<dbReference type="GO" id="GO:0005886">
    <property type="term" value="C:plasma membrane"/>
    <property type="evidence" value="ECO:0007669"/>
    <property type="project" value="TreeGrafter"/>
</dbReference>
<dbReference type="SMART" id="SM00448">
    <property type="entry name" value="REC"/>
    <property type="match status" value="1"/>
</dbReference>
<feature type="coiled-coil region" evidence="12">
    <location>
        <begin position="808"/>
        <end position="842"/>
    </location>
</feature>
<dbReference type="InterPro" id="IPR004358">
    <property type="entry name" value="Sig_transdc_His_kin-like_C"/>
</dbReference>
<protein>
    <recommendedName>
        <fullName evidence="4">histidine kinase</fullName>
        <ecNumber evidence="4">2.7.13.3</ecNumber>
    </recommendedName>
</protein>
<dbReference type="InterPro" id="IPR036890">
    <property type="entry name" value="HATPase_C_sf"/>
</dbReference>
<proteinExistence type="inferred from homology"/>
<keyword evidence="12" id="KW-0175">Coiled coil</keyword>
<dbReference type="Pfam" id="PF02518">
    <property type="entry name" value="HATPase_c"/>
    <property type="match status" value="1"/>
</dbReference>
<comment type="caution">
    <text evidence="17">The sequence shown here is derived from an EMBL/GenBank/DDBJ whole genome shotgun (WGS) entry which is preliminary data.</text>
</comment>
<keyword evidence="6" id="KW-0808">Transferase</keyword>
<feature type="transmembrane region" description="Helical" evidence="14">
    <location>
        <begin position="474"/>
        <end position="491"/>
    </location>
</feature>
<dbReference type="PROSITE" id="PS50283">
    <property type="entry name" value="NA_SOLUT_SYMP_3"/>
    <property type="match status" value="1"/>
</dbReference>
<evidence type="ECO:0000256" key="10">
    <source>
        <dbReference type="ARBA" id="ARBA00023136"/>
    </source>
</evidence>
<dbReference type="CDD" id="cd00156">
    <property type="entry name" value="REC"/>
    <property type="match status" value="1"/>
</dbReference>
<dbReference type="SMART" id="SM00387">
    <property type="entry name" value="HATPase_c"/>
    <property type="match status" value="1"/>
</dbReference>
<organism evidence="17 18">
    <name type="scientific">Allofranklinella schreckenbergeri</name>
    <dbReference type="NCBI Taxonomy" id="1076744"/>
    <lineage>
        <taxon>Bacteria</taxon>
        <taxon>Pseudomonadati</taxon>
        <taxon>Pseudomonadota</taxon>
        <taxon>Betaproteobacteria</taxon>
        <taxon>Burkholderiales</taxon>
        <taxon>Comamonadaceae</taxon>
        <taxon>Allofranklinella</taxon>
    </lineage>
</organism>
<dbReference type="CDD" id="cd00075">
    <property type="entry name" value="HATPase"/>
    <property type="match status" value="1"/>
</dbReference>
<dbReference type="SUPFAM" id="SSF55874">
    <property type="entry name" value="ATPase domain of HSP90 chaperone/DNA topoisomerase II/histidine kinase"/>
    <property type="match status" value="1"/>
</dbReference>
<dbReference type="Gene3D" id="3.40.50.2300">
    <property type="match status" value="1"/>
</dbReference>
<feature type="region of interest" description="Disordered" evidence="13">
    <location>
        <begin position="370"/>
        <end position="400"/>
    </location>
</feature>
<feature type="compositionally biased region" description="Basic and acidic residues" evidence="13">
    <location>
        <begin position="377"/>
        <end position="389"/>
    </location>
</feature>
<evidence type="ECO:0000256" key="12">
    <source>
        <dbReference type="SAM" id="Coils"/>
    </source>
</evidence>
<keyword evidence="9 14" id="KW-1133">Transmembrane helix</keyword>
<evidence type="ECO:0000256" key="9">
    <source>
        <dbReference type="ARBA" id="ARBA00022989"/>
    </source>
</evidence>
<dbReference type="InterPro" id="IPR005467">
    <property type="entry name" value="His_kinase_dom"/>
</dbReference>
<dbReference type="PANTHER" id="PTHR43047">
    <property type="entry name" value="TWO-COMPONENT HISTIDINE PROTEIN KINASE"/>
    <property type="match status" value="1"/>
</dbReference>
<feature type="transmembrane region" description="Helical" evidence="14">
    <location>
        <begin position="409"/>
        <end position="429"/>
    </location>
</feature>
<evidence type="ECO:0000259" key="15">
    <source>
        <dbReference type="PROSITE" id="PS50109"/>
    </source>
</evidence>
<dbReference type="InterPro" id="IPR000014">
    <property type="entry name" value="PAS"/>
</dbReference>
<comment type="subcellular location">
    <subcellularLocation>
        <location evidence="2">Membrane</location>
        <topology evidence="2">Multi-pass membrane protein</topology>
    </subcellularLocation>
</comment>
<dbReference type="PROSITE" id="PS50109">
    <property type="entry name" value="HIS_KIN"/>
    <property type="match status" value="1"/>
</dbReference>
<dbReference type="SUPFAM" id="SSF55785">
    <property type="entry name" value="PYP-like sensor domain (PAS domain)"/>
    <property type="match status" value="1"/>
</dbReference>
<dbReference type="PROSITE" id="PS50110">
    <property type="entry name" value="RESPONSE_REGULATORY"/>
    <property type="match status" value="1"/>
</dbReference>
<evidence type="ECO:0000256" key="13">
    <source>
        <dbReference type="SAM" id="MobiDB-lite"/>
    </source>
</evidence>
<dbReference type="InterPro" id="IPR038377">
    <property type="entry name" value="Na/Glc_symporter_sf"/>
</dbReference>
<keyword evidence="10 14" id="KW-0472">Membrane</keyword>
<dbReference type="EMBL" id="RDQK01000004">
    <property type="protein sequence ID" value="RMX11223.1"/>
    <property type="molecule type" value="Genomic_DNA"/>
</dbReference>
<dbReference type="GO" id="GO:0009927">
    <property type="term" value="F:histidine phosphotransfer kinase activity"/>
    <property type="evidence" value="ECO:0007669"/>
    <property type="project" value="TreeGrafter"/>
</dbReference>
<dbReference type="PANTHER" id="PTHR43047:SF9">
    <property type="entry name" value="HISTIDINE KINASE"/>
    <property type="match status" value="1"/>
</dbReference>
<feature type="transmembrane region" description="Helical" evidence="14">
    <location>
        <begin position="441"/>
        <end position="462"/>
    </location>
</feature>
<evidence type="ECO:0000256" key="5">
    <source>
        <dbReference type="ARBA" id="ARBA00022553"/>
    </source>
</evidence>
<dbReference type="InterPro" id="IPR035965">
    <property type="entry name" value="PAS-like_dom_sf"/>
</dbReference>
<dbReference type="SUPFAM" id="SSF52172">
    <property type="entry name" value="CheY-like"/>
    <property type="match status" value="1"/>
</dbReference>
<dbReference type="InterPro" id="IPR001734">
    <property type="entry name" value="Na/solute_symporter"/>
</dbReference>
<dbReference type="PRINTS" id="PR00344">
    <property type="entry name" value="BCTRLSENSOR"/>
</dbReference>
<feature type="region of interest" description="Disordered" evidence="13">
    <location>
        <begin position="1083"/>
        <end position="1103"/>
    </location>
</feature>
<keyword evidence="8" id="KW-0418">Kinase</keyword>
<dbReference type="Gene3D" id="1.10.287.130">
    <property type="match status" value="1"/>
</dbReference>
<feature type="transmembrane region" description="Helical" evidence="14">
    <location>
        <begin position="36"/>
        <end position="55"/>
    </location>
</feature>
<feature type="compositionally biased region" description="Low complexity" evidence="13">
    <location>
        <begin position="391"/>
        <end position="400"/>
    </location>
</feature>
<evidence type="ECO:0000259" key="16">
    <source>
        <dbReference type="PROSITE" id="PS50110"/>
    </source>
</evidence>
<feature type="transmembrane region" description="Helical" evidence="14">
    <location>
        <begin position="272"/>
        <end position="301"/>
    </location>
</feature>
<feature type="transmembrane region" description="Helical" evidence="14">
    <location>
        <begin position="6"/>
        <end position="24"/>
    </location>
</feature>
<evidence type="ECO:0000256" key="7">
    <source>
        <dbReference type="ARBA" id="ARBA00022692"/>
    </source>
</evidence>
<dbReference type="Gene3D" id="1.20.1730.10">
    <property type="entry name" value="Sodium/glucose cotransporter"/>
    <property type="match status" value="1"/>
</dbReference>
<dbReference type="SMART" id="SM00388">
    <property type="entry name" value="HisKA"/>
    <property type="match status" value="1"/>
</dbReference>
<evidence type="ECO:0000256" key="6">
    <source>
        <dbReference type="ARBA" id="ARBA00022679"/>
    </source>
</evidence>
<evidence type="ECO:0000256" key="1">
    <source>
        <dbReference type="ARBA" id="ARBA00000085"/>
    </source>
</evidence>
<evidence type="ECO:0000256" key="14">
    <source>
        <dbReference type="SAM" id="Phobius"/>
    </source>
</evidence>
<dbReference type="InterPro" id="IPR003594">
    <property type="entry name" value="HATPase_dom"/>
</dbReference>
<dbReference type="CDD" id="cd00130">
    <property type="entry name" value="PAS"/>
    <property type="match status" value="1"/>
</dbReference>
<name>A0A3M6R7E9_9BURK</name>
<dbReference type="Pfam" id="PF00072">
    <property type="entry name" value="Response_reg"/>
    <property type="match status" value="1"/>
</dbReference>
<dbReference type="Gene3D" id="3.30.450.20">
    <property type="entry name" value="PAS domain"/>
    <property type="match status" value="1"/>
</dbReference>
<dbReference type="GO" id="GO:0022857">
    <property type="term" value="F:transmembrane transporter activity"/>
    <property type="evidence" value="ECO:0007669"/>
    <property type="project" value="InterPro"/>
</dbReference>
<feature type="domain" description="Response regulatory" evidence="16">
    <location>
        <begin position="1112"/>
        <end position="1227"/>
    </location>
</feature>
<accession>A0A3M6R7E9</accession>
<comment type="similarity">
    <text evidence="3">Belongs to the sodium:solute symporter (SSF) (TC 2.A.21) family.</text>
</comment>
<dbReference type="CDD" id="cd10322">
    <property type="entry name" value="SLC5sbd"/>
    <property type="match status" value="1"/>
</dbReference>
<dbReference type="InterPro" id="IPR036097">
    <property type="entry name" value="HisK_dim/P_sf"/>
</dbReference>
<dbReference type="InterPro" id="IPR001789">
    <property type="entry name" value="Sig_transdc_resp-reg_receiver"/>
</dbReference>
<evidence type="ECO:0000256" key="11">
    <source>
        <dbReference type="PROSITE-ProRule" id="PRU00169"/>
    </source>
</evidence>
<dbReference type="InterPro" id="IPR011006">
    <property type="entry name" value="CheY-like_superfamily"/>
</dbReference>
<dbReference type="GO" id="GO:0000155">
    <property type="term" value="F:phosphorelay sensor kinase activity"/>
    <property type="evidence" value="ECO:0007669"/>
    <property type="project" value="InterPro"/>
</dbReference>
<keyword evidence="5 11" id="KW-0597">Phosphoprotein</keyword>
<feature type="transmembrane region" description="Helical" evidence="14">
    <location>
        <begin position="187"/>
        <end position="214"/>
    </location>
</feature>
<evidence type="ECO:0000256" key="4">
    <source>
        <dbReference type="ARBA" id="ARBA00012438"/>
    </source>
</evidence>
<feature type="transmembrane region" description="Helical" evidence="14">
    <location>
        <begin position="321"/>
        <end position="345"/>
    </location>
</feature>
<evidence type="ECO:0000313" key="18">
    <source>
        <dbReference type="Proteomes" id="UP000281171"/>
    </source>
</evidence>
<feature type="transmembrane region" description="Helical" evidence="14">
    <location>
        <begin position="115"/>
        <end position="138"/>
    </location>
</feature>
<dbReference type="FunFam" id="3.30.565.10:FF:000049">
    <property type="entry name" value="Two-component sensor histidine kinase"/>
    <property type="match status" value="1"/>
</dbReference>
<evidence type="ECO:0000313" key="17">
    <source>
        <dbReference type="EMBL" id="RMX11223.1"/>
    </source>
</evidence>
<evidence type="ECO:0000256" key="8">
    <source>
        <dbReference type="ARBA" id="ARBA00022777"/>
    </source>
</evidence>
<feature type="transmembrane region" description="Helical" evidence="14">
    <location>
        <begin position="67"/>
        <end position="86"/>
    </location>
</feature>
<gene>
    <name evidence="17" type="ORF">EBQ24_01995</name>
</gene>
<feature type="modified residue" description="4-aspartylphosphate" evidence="11">
    <location>
        <position position="1162"/>
    </location>
</feature>
<dbReference type="AlphaFoldDB" id="A0A3M6R7E9"/>
<comment type="catalytic activity">
    <reaction evidence="1">
        <text>ATP + protein L-histidine = ADP + protein N-phospho-L-histidine.</text>
        <dbReference type="EC" id="2.7.13.3"/>
    </reaction>
</comment>
<feature type="domain" description="Histidine kinase" evidence="15">
    <location>
        <begin position="849"/>
        <end position="1065"/>
    </location>
</feature>
<dbReference type="Proteomes" id="UP000281171">
    <property type="component" value="Unassembled WGS sequence"/>
</dbReference>
<dbReference type="EC" id="2.7.13.3" evidence="4"/>
<dbReference type="Pfam" id="PF00512">
    <property type="entry name" value="HisKA"/>
    <property type="match status" value="1"/>
</dbReference>
<dbReference type="Pfam" id="PF12860">
    <property type="entry name" value="PAS_7"/>
    <property type="match status" value="1"/>
</dbReference>
<evidence type="ECO:0000256" key="2">
    <source>
        <dbReference type="ARBA" id="ARBA00004141"/>
    </source>
</evidence>
<evidence type="ECO:0000256" key="3">
    <source>
        <dbReference type="ARBA" id="ARBA00006434"/>
    </source>
</evidence>
<dbReference type="Gene3D" id="3.30.565.10">
    <property type="entry name" value="Histidine kinase-like ATPase, C-terminal domain"/>
    <property type="match status" value="1"/>
</dbReference>
<dbReference type="SUPFAM" id="SSF47384">
    <property type="entry name" value="Homodimeric domain of signal transducing histidine kinase"/>
    <property type="match status" value="1"/>
</dbReference>
<dbReference type="RefSeq" id="WP_122247490.1">
    <property type="nucleotide sequence ID" value="NZ_RDQK01000004.1"/>
</dbReference>
<reference evidence="17 18" key="1">
    <citation type="submission" date="2018-10" db="EMBL/GenBank/DDBJ databases">
        <title>Comamonadaceae CDC group NO-1 genome sequencing and assembly.</title>
        <authorList>
            <person name="Bernier A.-M."/>
            <person name="Bernard K."/>
        </authorList>
    </citation>
    <scope>NUCLEOTIDE SEQUENCE [LARGE SCALE GENOMIC DNA]</scope>
    <source>
        <strain evidence="17 18">NML180581</strain>
    </source>
</reference>
<dbReference type="InterPro" id="IPR003661">
    <property type="entry name" value="HisK_dim/P_dom"/>
</dbReference>
<feature type="transmembrane region" description="Helical" evidence="14">
    <location>
        <begin position="158"/>
        <end position="175"/>
    </location>
</feature>
<keyword evidence="7 14" id="KW-0812">Transmembrane</keyword>
<sequence>MQAIWVILASLLYAGMLFAVAWLGDRHARALQSPRVRPLVYSLALAVYCSSWTFYGAVGTAARYGLGYLPIYLGPLLMFALGWRMLERLALVAKNQNTVSIADFLASRFGRSPRLAALVTVISLLAAVPYLALQYKAVAASLRVMSGIDAASSAWGDPAFYVAVIMALFAILFGTRQVDATEHRPGLMLAVALESLIKLLALLAVGVMALGWFSQRGGSATQAIGQLVASTTPVGFWAQTLLAFAAIICLPRQFHVAIVECGDAGDIRRARWWFGAYLALISLMVLPIAAAGLAQFGAVAPITVAPDSFVLALPLAAGHEWLALVAYIGGFSAATGMVVVVSVALSNMVSNDLVMPLLLSRRWRREPVQPGALAETGDARDGHDGREPDDAPGTDPAAPQGQALVHTPLVLWVRRAAIVVLAMLAYAYSRGMGQQMQLASLGLMAFAAVAQFGPALVAGLYWQGASRRGVKAGLAAGFAVWAYTLLLPSLAEGGWMGTQWVAQWVAYGPLEIAWLRPYQLFGTVGWDSITHATFWSLLANVGAMLLGSLRWRPSLAEQMQARPFLAPWQATPAPDLTALAAGEALPWADNTTRRLKVQDLQWVASQIVGAQAAQRAFEEHAQAQGQTLAASQPADRAWLHFTELLLTGAVGAASARLVMTRALQGAGMELAAIVSALDEAGQELRFNRDILLAMLEHIDPGISVVDAQMRLVAWNRPYEQLFQYPSGMLYVGRDVGALIRYNLQHNPLGLPGFAQPPADMQAEVDKRVALMRAGRSYTYVRELRDGRYIEMRGHPLPHGGYVTSYSDISDFKQAERELRNINETLEQRVAERSQELAAAHESRSRYLTAISHDVLQPVHAARLFAAALREEQQPQHMRHLAERVDASLNAAEDLLDGVLDISRLDAGAMRPQWQRFAIAPMLRELHAQYAPLAAQRQLQWRLACSQRQSLTVHSDPRLLRRVLQNFVANALRYTQRGGILLSARIQAGGLLVQVWDTGPGIPEGHLARIYEEFHRYQQVFDWDGRGLGLGLSICQRIARLLDHPLSARSVTGRGSVFAIRVPLVGAAAPEAVAVPAPVPNEWGGYADQPDHRAGRAAPPQPPAQPANLHGMSVLCLDNDPEILQGMQTLLARWGVQAHLAQSVEQALRLARQRPQLHCMLLDYHLHESATGLDALALLRAIHPRVPAALVTADGSDELKQKASQRDCTVLTKPLKPATLRALLMAYANSRE</sequence>
<feature type="transmembrane region" description="Helical" evidence="14">
    <location>
        <begin position="234"/>
        <end position="251"/>
    </location>
</feature>